<protein>
    <submittedName>
        <fullName evidence="2">PID domain-containing protein</fullName>
    </submittedName>
</protein>
<accession>A0A0N5AV61</accession>
<dbReference type="WBParaSite" id="SMUV_0000876901-mRNA-1">
    <property type="protein sequence ID" value="SMUV_0000876901-mRNA-1"/>
    <property type="gene ID" value="SMUV_0000876901"/>
</dbReference>
<dbReference type="SUPFAM" id="SSF50729">
    <property type="entry name" value="PH domain-like"/>
    <property type="match status" value="1"/>
</dbReference>
<sequence>MFGSATIETAKTVQSITYCNTQLLLSHSLRRIIGVVGRIEQCQVAYIARESANETYRRLCHVFRTESPHQNWQSAKNRLFFFARSK</sequence>
<name>A0A0N5AV61_9BILA</name>
<dbReference type="AlphaFoldDB" id="A0A0N5AV61"/>
<reference evidence="2" key="1">
    <citation type="submission" date="2017-02" db="UniProtKB">
        <authorList>
            <consortium name="WormBaseParasite"/>
        </authorList>
    </citation>
    <scope>IDENTIFICATION</scope>
</reference>
<evidence type="ECO:0000313" key="1">
    <source>
        <dbReference type="Proteomes" id="UP000046393"/>
    </source>
</evidence>
<proteinExistence type="predicted"/>
<keyword evidence="1" id="KW-1185">Reference proteome</keyword>
<organism evidence="1 2">
    <name type="scientific">Syphacia muris</name>
    <dbReference type="NCBI Taxonomy" id="451379"/>
    <lineage>
        <taxon>Eukaryota</taxon>
        <taxon>Metazoa</taxon>
        <taxon>Ecdysozoa</taxon>
        <taxon>Nematoda</taxon>
        <taxon>Chromadorea</taxon>
        <taxon>Rhabditida</taxon>
        <taxon>Spirurina</taxon>
        <taxon>Oxyuridomorpha</taxon>
        <taxon>Oxyuroidea</taxon>
        <taxon>Oxyuridae</taxon>
        <taxon>Syphacia</taxon>
    </lineage>
</organism>
<evidence type="ECO:0000313" key="2">
    <source>
        <dbReference type="WBParaSite" id="SMUV_0000876901-mRNA-1"/>
    </source>
</evidence>
<dbReference type="InterPro" id="IPR011993">
    <property type="entry name" value="PH-like_dom_sf"/>
</dbReference>
<dbReference type="Proteomes" id="UP000046393">
    <property type="component" value="Unplaced"/>
</dbReference>
<dbReference type="Gene3D" id="2.30.29.30">
    <property type="entry name" value="Pleckstrin-homology domain (PH domain)/Phosphotyrosine-binding domain (PTB)"/>
    <property type="match status" value="1"/>
</dbReference>